<sequence>MRSSEALRLVFSTFTPEYRAQDVVYDRFLRVIRISPYSQTTLSRRRFIAEGRRHPAFVIRRNASIRLLSCHPLVFSLMVKEWSR</sequence>
<dbReference type="EMBL" id="JAYMGO010000021">
    <property type="protein sequence ID" value="KAL1252445.1"/>
    <property type="molecule type" value="Genomic_DNA"/>
</dbReference>
<organism evidence="1 2">
    <name type="scientific">Cirrhinus molitorella</name>
    <name type="common">mud carp</name>
    <dbReference type="NCBI Taxonomy" id="172907"/>
    <lineage>
        <taxon>Eukaryota</taxon>
        <taxon>Metazoa</taxon>
        <taxon>Chordata</taxon>
        <taxon>Craniata</taxon>
        <taxon>Vertebrata</taxon>
        <taxon>Euteleostomi</taxon>
        <taxon>Actinopterygii</taxon>
        <taxon>Neopterygii</taxon>
        <taxon>Teleostei</taxon>
        <taxon>Ostariophysi</taxon>
        <taxon>Cypriniformes</taxon>
        <taxon>Cyprinidae</taxon>
        <taxon>Labeoninae</taxon>
        <taxon>Labeonini</taxon>
        <taxon>Cirrhinus</taxon>
    </lineage>
</organism>
<keyword evidence="2" id="KW-1185">Reference proteome</keyword>
<name>A0ABR3LJE9_9TELE</name>
<reference evidence="1 2" key="1">
    <citation type="submission" date="2023-09" db="EMBL/GenBank/DDBJ databases">
        <authorList>
            <person name="Wang M."/>
        </authorList>
    </citation>
    <scope>NUCLEOTIDE SEQUENCE [LARGE SCALE GENOMIC DNA]</scope>
    <source>
        <strain evidence="1">GT-2023</strain>
        <tissue evidence="1">Liver</tissue>
    </source>
</reference>
<dbReference type="Proteomes" id="UP001558613">
    <property type="component" value="Unassembled WGS sequence"/>
</dbReference>
<accession>A0ABR3LJE9</accession>
<proteinExistence type="predicted"/>
<protein>
    <submittedName>
        <fullName evidence="1">Uncharacterized protein</fullName>
    </submittedName>
</protein>
<comment type="caution">
    <text evidence="1">The sequence shown here is derived from an EMBL/GenBank/DDBJ whole genome shotgun (WGS) entry which is preliminary data.</text>
</comment>
<evidence type="ECO:0000313" key="2">
    <source>
        <dbReference type="Proteomes" id="UP001558613"/>
    </source>
</evidence>
<evidence type="ECO:0000313" key="1">
    <source>
        <dbReference type="EMBL" id="KAL1252445.1"/>
    </source>
</evidence>
<gene>
    <name evidence="1" type="ORF">QQF64_017138</name>
</gene>